<gene>
    <name evidence="11" type="ORF">EA472_04880</name>
</gene>
<dbReference type="Pfam" id="PF08352">
    <property type="entry name" value="oligo_HPY"/>
    <property type="match status" value="1"/>
</dbReference>
<keyword evidence="7" id="KW-1278">Translocase</keyword>
<feature type="domain" description="ABC transporter" evidence="10">
    <location>
        <begin position="6"/>
        <end position="253"/>
    </location>
</feature>
<dbReference type="GO" id="GO:0016887">
    <property type="term" value="F:ATP hydrolysis activity"/>
    <property type="evidence" value="ECO:0007669"/>
    <property type="project" value="InterPro"/>
</dbReference>
<evidence type="ECO:0000256" key="6">
    <source>
        <dbReference type="ARBA" id="ARBA00022840"/>
    </source>
</evidence>
<evidence type="ECO:0000256" key="1">
    <source>
        <dbReference type="ARBA" id="ARBA00004202"/>
    </source>
</evidence>
<comment type="caution">
    <text evidence="11">The sequence shown here is derived from an EMBL/GenBank/DDBJ whole genome shotgun (WGS) entry which is preliminary data.</text>
</comment>
<evidence type="ECO:0000256" key="3">
    <source>
        <dbReference type="ARBA" id="ARBA00022475"/>
    </source>
</evidence>
<dbReference type="PROSITE" id="PS00211">
    <property type="entry name" value="ABC_TRANSPORTER_1"/>
    <property type="match status" value="1"/>
</dbReference>
<evidence type="ECO:0000256" key="8">
    <source>
        <dbReference type="ARBA" id="ARBA00023136"/>
    </source>
</evidence>
<accession>A0A3N6NRG6</accession>
<dbReference type="PANTHER" id="PTHR43297:SF14">
    <property type="entry name" value="ATPASE AAA-TYPE CORE DOMAIN-CONTAINING PROTEIN"/>
    <property type="match status" value="1"/>
</dbReference>
<evidence type="ECO:0000259" key="10">
    <source>
        <dbReference type="PROSITE" id="PS50893"/>
    </source>
</evidence>
<comment type="subcellular location">
    <subcellularLocation>
        <location evidence="1">Cell membrane</location>
        <topology evidence="1">Peripheral membrane protein</topology>
    </subcellularLocation>
</comment>
<evidence type="ECO:0000313" key="11">
    <source>
        <dbReference type="EMBL" id="RQH02633.1"/>
    </source>
</evidence>
<dbReference type="PROSITE" id="PS50893">
    <property type="entry name" value="ABC_TRANSPORTER_2"/>
    <property type="match status" value="1"/>
</dbReference>
<dbReference type="GO" id="GO:0005886">
    <property type="term" value="C:plasma membrane"/>
    <property type="evidence" value="ECO:0007669"/>
    <property type="project" value="UniProtKB-SubCell"/>
</dbReference>
<dbReference type="PANTHER" id="PTHR43297">
    <property type="entry name" value="OLIGOPEPTIDE TRANSPORT ATP-BINDING PROTEIN APPD"/>
    <property type="match status" value="1"/>
</dbReference>
<dbReference type="GO" id="GO:0005524">
    <property type="term" value="F:ATP binding"/>
    <property type="evidence" value="ECO:0007669"/>
    <property type="project" value="UniProtKB-KW"/>
</dbReference>
<dbReference type="GO" id="GO:0015833">
    <property type="term" value="P:peptide transport"/>
    <property type="evidence" value="ECO:0007669"/>
    <property type="project" value="InterPro"/>
</dbReference>
<evidence type="ECO:0000256" key="5">
    <source>
        <dbReference type="ARBA" id="ARBA00022741"/>
    </source>
</evidence>
<dbReference type="InterPro" id="IPR027417">
    <property type="entry name" value="P-loop_NTPase"/>
</dbReference>
<keyword evidence="5" id="KW-0547">Nucleotide-binding</keyword>
<dbReference type="SUPFAM" id="SSF52540">
    <property type="entry name" value="P-loop containing nucleoside triphosphate hydrolases"/>
    <property type="match status" value="1"/>
</dbReference>
<dbReference type="Gene3D" id="3.40.50.300">
    <property type="entry name" value="P-loop containing nucleotide triphosphate hydrolases"/>
    <property type="match status" value="1"/>
</dbReference>
<dbReference type="InterPro" id="IPR050388">
    <property type="entry name" value="ABC_Ni/Peptide_Import"/>
</dbReference>
<dbReference type="FunFam" id="3.40.50.300:FF:000016">
    <property type="entry name" value="Oligopeptide ABC transporter ATP-binding component"/>
    <property type="match status" value="1"/>
</dbReference>
<keyword evidence="4" id="KW-0997">Cell inner membrane</keyword>
<keyword evidence="2" id="KW-0813">Transport</keyword>
<dbReference type="Pfam" id="PF00005">
    <property type="entry name" value="ABC_tran"/>
    <property type="match status" value="1"/>
</dbReference>
<keyword evidence="6 11" id="KW-0067">ATP-binding</keyword>
<sequence>MGVVDIDGVSVEYATDDGPVRAIDDVSFRIEEGETLGIVGESGCGKTTLTKAFLRLLDSNGEISEGSITYEGIDLAAASESTLREKIRWKEISYIPQNAMAALDPVYTVGSQVVQVIKLHTDKSTAEARERCAELFKRVDLDPNRMDDYPHELSGGQRQRVTIALSLALSPSVIVADEPTTGLDVIVQDQICDLLEEIQEDIGCAIVFVTHDMGVVSNISDRVAVMYAGRIAEIGRIEDVFERSAHPYTIGLQNAFPRMEEYPSDSTLIEIPGSPPNLVEPPSGCRFADRCPFATDECRSTDPEPVELDDGRRIECLYPDQREEFRTNGSDPRTWVPESQSSTVYAP</sequence>
<evidence type="ECO:0000256" key="9">
    <source>
        <dbReference type="SAM" id="MobiDB-lite"/>
    </source>
</evidence>
<evidence type="ECO:0000313" key="12">
    <source>
        <dbReference type="Proteomes" id="UP000281431"/>
    </source>
</evidence>
<feature type="region of interest" description="Disordered" evidence="9">
    <location>
        <begin position="322"/>
        <end position="347"/>
    </location>
</feature>
<protein>
    <submittedName>
        <fullName evidence="11">ABC transporter ATP-binding protein</fullName>
    </submittedName>
</protein>
<dbReference type="InterPro" id="IPR017871">
    <property type="entry name" value="ABC_transporter-like_CS"/>
</dbReference>
<dbReference type="InterPro" id="IPR003439">
    <property type="entry name" value="ABC_transporter-like_ATP-bd"/>
</dbReference>
<reference evidence="11 12" key="1">
    <citation type="submission" date="2018-10" db="EMBL/GenBank/DDBJ databases">
        <title>Natrarchaeobius chitinivorans gen. nov., sp. nov., and Natrarchaeobius haloalkaliphilus sp. nov., alkaliphilic, chitin-utilizing haloarchaea from hypersaline alkaline lakes.</title>
        <authorList>
            <person name="Sorokin D.Y."/>
            <person name="Elcheninov A.G."/>
            <person name="Kostrikina N.A."/>
            <person name="Bale N.J."/>
            <person name="Sinninghe Damste J.S."/>
            <person name="Khijniak T.V."/>
            <person name="Kublanov I.V."/>
            <person name="Toshchakov S.V."/>
        </authorList>
    </citation>
    <scope>NUCLEOTIDE SEQUENCE [LARGE SCALE GENOMIC DNA]</scope>
    <source>
        <strain evidence="11 12">AArcht7</strain>
    </source>
</reference>
<dbReference type="InterPro" id="IPR003593">
    <property type="entry name" value="AAA+_ATPase"/>
</dbReference>
<evidence type="ECO:0000256" key="7">
    <source>
        <dbReference type="ARBA" id="ARBA00022967"/>
    </source>
</evidence>
<dbReference type="OrthoDB" id="18209at2157"/>
<evidence type="ECO:0000256" key="2">
    <source>
        <dbReference type="ARBA" id="ARBA00022448"/>
    </source>
</evidence>
<dbReference type="AlphaFoldDB" id="A0A3N6NRG6"/>
<dbReference type="InterPro" id="IPR013563">
    <property type="entry name" value="Oligopep_ABC_C"/>
</dbReference>
<name>A0A3N6NRG6_NATCH</name>
<dbReference type="EMBL" id="REFZ01000002">
    <property type="protein sequence ID" value="RQH02633.1"/>
    <property type="molecule type" value="Genomic_DNA"/>
</dbReference>
<keyword evidence="12" id="KW-1185">Reference proteome</keyword>
<organism evidence="11 12">
    <name type="scientific">Natrarchaeobius chitinivorans</name>
    <dbReference type="NCBI Taxonomy" id="1679083"/>
    <lineage>
        <taxon>Archaea</taxon>
        <taxon>Methanobacteriati</taxon>
        <taxon>Methanobacteriota</taxon>
        <taxon>Stenosarchaea group</taxon>
        <taxon>Halobacteria</taxon>
        <taxon>Halobacteriales</taxon>
        <taxon>Natrialbaceae</taxon>
        <taxon>Natrarchaeobius</taxon>
    </lineage>
</organism>
<keyword evidence="3" id="KW-1003">Cell membrane</keyword>
<dbReference type="Proteomes" id="UP000281431">
    <property type="component" value="Unassembled WGS sequence"/>
</dbReference>
<dbReference type="CDD" id="cd03257">
    <property type="entry name" value="ABC_NikE_OppD_transporters"/>
    <property type="match status" value="1"/>
</dbReference>
<dbReference type="SMART" id="SM00382">
    <property type="entry name" value="AAA"/>
    <property type="match status" value="1"/>
</dbReference>
<dbReference type="NCBIfam" id="TIGR01727">
    <property type="entry name" value="oligo_HPY"/>
    <property type="match status" value="1"/>
</dbReference>
<evidence type="ECO:0000256" key="4">
    <source>
        <dbReference type="ARBA" id="ARBA00022519"/>
    </source>
</evidence>
<keyword evidence="8" id="KW-0472">Membrane</keyword>
<feature type="compositionally biased region" description="Polar residues" evidence="9">
    <location>
        <begin position="327"/>
        <end position="347"/>
    </location>
</feature>
<proteinExistence type="predicted"/>